<dbReference type="PANTHER" id="PTHR30435:SF12">
    <property type="entry name" value="FLAGELLAR BASAL BODY ROD PROTEIN FLGB"/>
    <property type="match status" value="1"/>
</dbReference>
<dbReference type="PROSITE" id="PS00588">
    <property type="entry name" value="FLAGELLA_BB_ROD"/>
    <property type="match status" value="1"/>
</dbReference>
<dbReference type="PIRSF" id="PIRSF002889">
    <property type="entry name" value="Rod_FlgB"/>
    <property type="match status" value="1"/>
</dbReference>
<dbReference type="InterPro" id="IPR006300">
    <property type="entry name" value="FlgB"/>
</dbReference>
<evidence type="ECO:0000256" key="4">
    <source>
        <dbReference type="ARBA" id="ARBA00023143"/>
    </source>
</evidence>
<evidence type="ECO:0000256" key="1">
    <source>
        <dbReference type="ARBA" id="ARBA00004117"/>
    </source>
</evidence>
<evidence type="ECO:0000313" key="9">
    <source>
        <dbReference type="EMBL" id="SNX67744.1"/>
    </source>
</evidence>
<evidence type="ECO:0000256" key="5">
    <source>
        <dbReference type="ARBA" id="ARBA00024934"/>
    </source>
</evidence>
<evidence type="ECO:0000259" key="8">
    <source>
        <dbReference type="Pfam" id="PF00460"/>
    </source>
</evidence>
<name>A0A285CJG9_9RHOB</name>
<proteinExistence type="inferred from homology"/>
<evidence type="ECO:0000256" key="2">
    <source>
        <dbReference type="ARBA" id="ARBA00009677"/>
    </source>
</evidence>
<keyword evidence="10" id="KW-1185">Reference proteome</keyword>
<comment type="subcellular location">
    <subcellularLocation>
        <location evidence="1 7">Bacterial flagellum basal body</location>
    </subcellularLocation>
</comment>
<comment type="similarity">
    <text evidence="2 7">Belongs to the flagella basal body rod proteins family.</text>
</comment>
<dbReference type="EMBL" id="OAOQ01000001">
    <property type="protein sequence ID" value="SNX67744.1"/>
    <property type="molecule type" value="Genomic_DNA"/>
</dbReference>
<evidence type="ECO:0000256" key="6">
    <source>
        <dbReference type="ARBA" id="ARBA00026072"/>
    </source>
</evidence>
<comment type="subunit">
    <text evidence="6">The basal body constitutes a major portion of the flagellar organelle and consists of a number of rings mounted on a central rod. In Gram-negative bacteria, at least four rings, L, P, S and M are present, whereas Gram-positive bacteria lack the L and P rings. The rod consists of about 26 subunits of FlgG in the distal portion, and FlgB, FlgC and FlgF build up the proximal portion of the rod with about 6 subunits each. Rod assembly occurs by export via the flagellum-specific pathway of its constituent proteins and by their incorporation into the rod structure in the probable order of FlgB, FlgC, FlgF and FlgG. Another protein, FliE, also assembles onto the stable rod structure.</text>
</comment>
<feature type="domain" description="Flagellar basal body rod protein N-terminal" evidence="8">
    <location>
        <begin position="13"/>
        <end position="40"/>
    </location>
</feature>
<organism evidence="9 10">
    <name type="scientific">Cereibacter ovatus</name>
    <dbReference type="NCBI Taxonomy" id="439529"/>
    <lineage>
        <taxon>Bacteria</taxon>
        <taxon>Pseudomonadati</taxon>
        <taxon>Pseudomonadota</taxon>
        <taxon>Alphaproteobacteria</taxon>
        <taxon>Rhodobacterales</taxon>
        <taxon>Paracoccaceae</taxon>
        <taxon>Cereibacter</taxon>
    </lineage>
</organism>
<keyword evidence="9" id="KW-0966">Cell projection</keyword>
<comment type="function">
    <text evidence="5 7">Structural component of flagellum, the bacterial motility apparatus. Part of the rod structure of flagellar basal body.</text>
</comment>
<dbReference type="InterPro" id="IPR019776">
    <property type="entry name" value="Flagellar_basal_body_rod_CS"/>
</dbReference>
<dbReference type="PANTHER" id="PTHR30435">
    <property type="entry name" value="FLAGELLAR PROTEIN"/>
    <property type="match status" value="1"/>
</dbReference>
<keyword evidence="4 7" id="KW-0975">Bacterial flagellum</keyword>
<dbReference type="InterPro" id="IPR001444">
    <property type="entry name" value="Flag_bb_rod_N"/>
</dbReference>
<keyword evidence="9" id="KW-0282">Flagellum</keyword>
<gene>
    <name evidence="9" type="ORF">SAMN05878503_101382</name>
</gene>
<evidence type="ECO:0000256" key="3">
    <source>
        <dbReference type="ARBA" id="ARBA00014376"/>
    </source>
</evidence>
<dbReference type="GO" id="GO:0071978">
    <property type="term" value="P:bacterial-type flagellum-dependent swarming motility"/>
    <property type="evidence" value="ECO:0007669"/>
    <property type="project" value="TreeGrafter"/>
</dbReference>
<reference evidence="10" key="1">
    <citation type="submission" date="2017-08" db="EMBL/GenBank/DDBJ databases">
        <authorList>
            <person name="Varghese N."/>
            <person name="Submissions S."/>
        </authorList>
    </citation>
    <scope>NUCLEOTIDE SEQUENCE [LARGE SCALE GENOMIC DNA]</scope>
    <source>
        <strain evidence="10">JA234</strain>
    </source>
</reference>
<dbReference type="GO" id="GO:0030694">
    <property type="term" value="C:bacterial-type flagellum basal body, rod"/>
    <property type="evidence" value="ECO:0007669"/>
    <property type="project" value="InterPro"/>
</dbReference>
<accession>A0A285CJG9</accession>
<dbReference type="AlphaFoldDB" id="A0A285CJG9"/>
<evidence type="ECO:0000256" key="7">
    <source>
        <dbReference type="PIRNR" id="PIRNR002889"/>
    </source>
</evidence>
<dbReference type="Proteomes" id="UP000219467">
    <property type="component" value="Unassembled WGS sequence"/>
</dbReference>
<dbReference type="OrthoDB" id="9788334at2"/>
<evidence type="ECO:0000313" key="10">
    <source>
        <dbReference type="Proteomes" id="UP000219467"/>
    </source>
</evidence>
<keyword evidence="9" id="KW-0969">Cilium</keyword>
<protein>
    <recommendedName>
        <fullName evidence="3 7">Flagellar basal body rod protein FlgB</fullName>
    </recommendedName>
</protein>
<sequence length="130" mass="13989">MTVPDIRDHLGLHADALMLREKRNNLLTSNIANAATPNFKARDLDFAAEMARATGGGSLTTSQSRHFAVGGPAGSGQALYRDPVTPSLDGNTVEMAVEQMEFAENTLRYQTSLALLNRRISGLMTAIKGE</sequence>
<dbReference type="Pfam" id="PF00460">
    <property type="entry name" value="Flg_bb_rod"/>
    <property type="match status" value="1"/>
</dbReference>
<dbReference type="NCBIfam" id="TIGR01396">
    <property type="entry name" value="FlgB"/>
    <property type="match status" value="1"/>
</dbReference>